<dbReference type="STRING" id="485913.Krac_5270"/>
<evidence type="ECO:0000313" key="3">
    <source>
        <dbReference type="Proteomes" id="UP000004508"/>
    </source>
</evidence>
<protein>
    <recommendedName>
        <fullName evidence="1">DinB-like domain-containing protein</fullName>
    </recommendedName>
</protein>
<keyword evidence="3" id="KW-1185">Reference proteome</keyword>
<accession>D6TVL3</accession>
<comment type="caution">
    <text evidence="2">The sequence shown here is derived from an EMBL/GenBank/DDBJ whole genome shotgun (WGS) entry which is preliminary data.</text>
</comment>
<dbReference type="Pfam" id="PF12867">
    <property type="entry name" value="DinB_2"/>
    <property type="match status" value="1"/>
</dbReference>
<proteinExistence type="predicted"/>
<sequence>MQLVKKFQERLRMSADEFLWAVSLVPQERLFLAPRQDKWPVARLLFHLSLYEKTIALPTMRQWSGGAKPIVGTQEEDEARENQAWNEGQGHEIAAMSEEFKARRVEQITLLAELTDERLQERLPVLWGERSLQWVLTKTYQHTLEHTDEVLRAYLWWK</sequence>
<dbReference type="SUPFAM" id="SSF109854">
    <property type="entry name" value="DinB/YfiT-like putative metalloenzymes"/>
    <property type="match status" value="1"/>
</dbReference>
<dbReference type="RefSeq" id="WP_007915611.1">
    <property type="nucleotide sequence ID" value="NZ_ADVG01000003.1"/>
</dbReference>
<dbReference type="OrthoDB" id="159204at2"/>
<dbReference type="Gene3D" id="1.20.120.450">
    <property type="entry name" value="dinb family like domain"/>
    <property type="match status" value="1"/>
</dbReference>
<dbReference type="AlphaFoldDB" id="D6TVL3"/>
<dbReference type="InterPro" id="IPR024775">
    <property type="entry name" value="DinB-like"/>
</dbReference>
<gene>
    <name evidence="2" type="ORF">Krac_5270</name>
</gene>
<dbReference type="Proteomes" id="UP000004508">
    <property type="component" value="Unassembled WGS sequence"/>
</dbReference>
<reference evidence="2 3" key="1">
    <citation type="journal article" date="2011" name="Stand. Genomic Sci.">
        <title>Non-contiguous finished genome sequence and contextual data of the filamentous soil bacterium Ktedonobacter racemifer type strain (SOSP1-21).</title>
        <authorList>
            <person name="Chang Y.J."/>
            <person name="Land M."/>
            <person name="Hauser L."/>
            <person name="Chertkov O."/>
            <person name="Del Rio T.G."/>
            <person name="Nolan M."/>
            <person name="Copeland A."/>
            <person name="Tice H."/>
            <person name="Cheng J.F."/>
            <person name="Lucas S."/>
            <person name="Han C."/>
            <person name="Goodwin L."/>
            <person name="Pitluck S."/>
            <person name="Ivanova N."/>
            <person name="Ovchinikova G."/>
            <person name="Pati A."/>
            <person name="Chen A."/>
            <person name="Palaniappan K."/>
            <person name="Mavromatis K."/>
            <person name="Liolios K."/>
            <person name="Brettin T."/>
            <person name="Fiebig A."/>
            <person name="Rohde M."/>
            <person name="Abt B."/>
            <person name="Goker M."/>
            <person name="Detter J.C."/>
            <person name="Woyke T."/>
            <person name="Bristow J."/>
            <person name="Eisen J.A."/>
            <person name="Markowitz V."/>
            <person name="Hugenholtz P."/>
            <person name="Kyrpides N.C."/>
            <person name="Klenk H.P."/>
            <person name="Lapidus A."/>
        </authorList>
    </citation>
    <scope>NUCLEOTIDE SEQUENCE [LARGE SCALE GENOMIC DNA]</scope>
    <source>
        <strain evidence="3">DSM 44963</strain>
    </source>
</reference>
<evidence type="ECO:0000313" key="2">
    <source>
        <dbReference type="EMBL" id="EFH84246.1"/>
    </source>
</evidence>
<organism evidence="2 3">
    <name type="scientific">Ktedonobacter racemifer DSM 44963</name>
    <dbReference type="NCBI Taxonomy" id="485913"/>
    <lineage>
        <taxon>Bacteria</taxon>
        <taxon>Bacillati</taxon>
        <taxon>Chloroflexota</taxon>
        <taxon>Ktedonobacteria</taxon>
        <taxon>Ktedonobacterales</taxon>
        <taxon>Ktedonobacteraceae</taxon>
        <taxon>Ktedonobacter</taxon>
    </lineage>
</organism>
<dbReference type="InterPro" id="IPR034660">
    <property type="entry name" value="DinB/YfiT-like"/>
</dbReference>
<name>D6TVL3_KTERA</name>
<dbReference type="EMBL" id="ADVG01000003">
    <property type="protein sequence ID" value="EFH84246.1"/>
    <property type="molecule type" value="Genomic_DNA"/>
</dbReference>
<dbReference type="InParanoid" id="D6TVL3"/>
<evidence type="ECO:0000259" key="1">
    <source>
        <dbReference type="Pfam" id="PF12867"/>
    </source>
</evidence>
<feature type="domain" description="DinB-like" evidence="1">
    <location>
        <begin position="11"/>
        <end position="147"/>
    </location>
</feature>